<dbReference type="Proteomes" id="UP000019141">
    <property type="component" value="Unassembled WGS sequence"/>
</dbReference>
<name>W4LHM6_ENTF1</name>
<dbReference type="EMBL" id="AZHW01000658">
    <property type="protein sequence ID" value="ETW97487.1"/>
    <property type="molecule type" value="Genomic_DNA"/>
</dbReference>
<gene>
    <name evidence="4" type="ORF">ETSY1_22470</name>
</gene>
<proteinExistence type="predicted"/>
<evidence type="ECO:0008006" key="6">
    <source>
        <dbReference type="Google" id="ProtNLM"/>
    </source>
</evidence>
<keyword evidence="5" id="KW-1185">Reference proteome</keyword>
<feature type="compositionally biased region" description="Low complexity" evidence="1">
    <location>
        <begin position="638"/>
        <end position="653"/>
    </location>
</feature>
<comment type="caution">
    <text evidence="4">The sequence shown here is derived from an EMBL/GenBank/DDBJ whole genome shotgun (WGS) entry which is preliminary data.</text>
</comment>
<sequence>MSRNTAVVNLTLDKSGQGLTLNWSESPGAASRSMTGSEMARFDDLANRVGEAEKSPLCANSPVLGTRLALGRALYELIDGPERALSQRLRQVRGAGAHVHLIVRLQADDPDLLSHHPAAHWRWELLADEQGHVGTRDHVSLAVQLGEQAAGAPDMLEHGILRVLFMAYSPANTEPELDYEGEEDLIAAALSDFIEQGRATIHVAEEGTVDELERRLKLDDYDVVHLSGHGVLRAGRPYLLMEDEEGQVDEVGPDRLWAALKRARTMPRLLMIASCHSAEARGDMPSLAAQLVALGAPSVVGWVRPVRDDVATLAARDLYERLCAGVNSAEAVAFARRELYEADRAATHPSMAWGTLHLVTHNPMGFQLAPDVQPSREEEQPMPGELYRFLDQQGQMRVLQHGFVGRRRELQRLVRLLRHGKEGALPRAGAYILGMKGVGKSCLAGRALDRHEQDVGKVGLVVLHGELTDHQVIEQFRLLALQWQDEKAQAILDRADDSVAQRVEKLLRSQWPRQRLVIVLDDFEQNLDLRPEGHARLRPQAAQLLGVLLPACRVERPKLLVTTTASFELPTGERDALAAIELGAFQPGSVRKLWYRGQAEQSDFQTCAADPMARSGRAFGPQCPDFGLGAPTHRRQDPAGGAMAGRGSARAPGELARRGG</sequence>
<dbReference type="InterPro" id="IPR041664">
    <property type="entry name" value="AAA_16"/>
</dbReference>
<evidence type="ECO:0000313" key="4">
    <source>
        <dbReference type="EMBL" id="ETW97487.1"/>
    </source>
</evidence>
<evidence type="ECO:0000259" key="2">
    <source>
        <dbReference type="Pfam" id="PF12770"/>
    </source>
</evidence>
<dbReference type="HOGENOM" id="CLU_415443_0_0_7"/>
<organism evidence="4 5">
    <name type="scientific">Entotheonella factor</name>
    <dbReference type="NCBI Taxonomy" id="1429438"/>
    <lineage>
        <taxon>Bacteria</taxon>
        <taxon>Pseudomonadati</taxon>
        <taxon>Nitrospinota/Tectimicrobiota group</taxon>
        <taxon>Candidatus Tectimicrobiota</taxon>
        <taxon>Candidatus Entotheonellia</taxon>
        <taxon>Candidatus Entotheonellales</taxon>
        <taxon>Candidatus Entotheonellaceae</taxon>
        <taxon>Candidatus Entotheonella</taxon>
    </lineage>
</organism>
<protein>
    <recommendedName>
        <fullName evidence="6">CHAT domain-containing protein</fullName>
    </recommendedName>
</protein>
<evidence type="ECO:0000256" key="1">
    <source>
        <dbReference type="SAM" id="MobiDB-lite"/>
    </source>
</evidence>
<dbReference type="Pfam" id="PF13191">
    <property type="entry name" value="AAA_16"/>
    <property type="match status" value="1"/>
</dbReference>
<dbReference type="AlphaFoldDB" id="W4LHM6"/>
<dbReference type="Gene3D" id="3.40.50.300">
    <property type="entry name" value="P-loop containing nucleotide triphosphate hydrolases"/>
    <property type="match status" value="1"/>
</dbReference>
<feature type="domain" description="Orc1-like AAA ATPase" evidence="3">
    <location>
        <begin position="403"/>
        <end position="550"/>
    </location>
</feature>
<feature type="domain" description="CHAT" evidence="2">
    <location>
        <begin position="121"/>
        <end position="355"/>
    </location>
</feature>
<accession>W4LHM6</accession>
<dbReference type="InterPro" id="IPR027417">
    <property type="entry name" value="P-loop_NTPase"/>
</dbReference>
<reference evidence="4 5" key="1">
    <citation type="journal article" date="2014" name="Nature">
        <title>An environmental bacterial taxon with a large and distinct metabolic repertoire.</title>
        <authorList>
            <person name="Wilson M.C."/>
            <person name="Mori T."/>
            <person name="Ruckert C."/>
            <person name="Uria A.R."/>
            <person name="Helf M.J."/>
            <person name="Takada K."/>
            <person name="Gernert C."/>
            <person name="Steffens U.A."/>
            <person name="Heycke N."/>
            <person name="Schmitt S."/>
            <person name="Rinke C."/>
            <person name="Helfrich E.J."/>
            <person name="Brachmann A.O."/>
            <person name="Gurgui C."/>
            <person name="Wakimoto T."/>
            <person name="Kracht M."/>
            <person name="Crusemann M."/>
            <person name="Hentschel U."/>
            <person name="Abe I."/>
            <person name="Matsunaga S."/>
            <person name="Kalinowski J."/>
            <person name="Takeyama H."/>
            <person name="Piel J."/>
        </authorList>
    </citation>
    <scope>NUCLEOTIDE SEQUENCE [LARGE SCALE GENOMIC DNA]</scope>
    <source>
        <strain evidence="5">TSY1</strain>
    </source>
</reference>
<dbReference type="InterPro" id="IPR024983">
    <property type="entry name" value="CHAT_dom"/>
</dbReference>
<dbReference type="SUPFAM" id="SSF52540">
    <property type="entry name" value="P-loop containing nucleoside triphosphate hydrolases"/>
    <property type="match status" value="1"/>
</dbReference>
<evidence type="ECO:0000313" key="5">
    <source>
        <dbReference type="Proteomes" id="UP000019141"/>
    </source>
</evidence>
<feature type="region of interest" description="Disordered" evidence="1">
    <location>
        <begin position="633"/>
        <end position="660"/>
    </location>
</feature>
<evidence type="ECO:0000259" key="3">
    <source>
        <dbReference type="Pfam" id="PF13191"/>
    </source>
</evidence>
<dbReference type="Pfam" id="PF12770">
    <property type="entry name" value="CHAT"/>
    <property type="match status" value="1"/>
</dbReference>